<dbReference type="AlphaFoldDB" id="A0AAV1R204"/>
<proteinExistence type="inferred from homology"/>
<evidence type="ECO:0000256" key="1">
    <source>
        <dbReference type="ARBA" id="ARBA00010733"/>
    </source>
</evidence>
<comment type="similarity">
    <text evidence="1">Belongs to the LEA type SMP family.</text>
</comment>
<keyword evidence="2" id="KW-0677">Repeat</keyword>
<protein>
    <recommendedName>
        <fullName evidence="3">SMP domain-containing protein</fullName>
    </recommendedName>
</protein>
<feature type="domain" description="SMP" evidence="3">
    <location>
        <begin position="91"/>
        <end position="149"/>
    </location>
</feature>
<accession>A0AAV1R204</accession>
<dbReference type="Proteomes" id="UP001314170">
    <property type="component" value="Unassembled WGS sequence"/>
</dbReference>
<dbReference type="PANTHER" id="PTHR31174">
    <property type="entry name" value="SEED MATURATION FAMILY PROTEIN"/>
    <property type="match status" value="1"/>
</dbReference>
<organism evidence="4 5">
    <name type="scientific">Dovyalis caffra</name>
    <dbReference type="NCBI Taxonomy" id="77055"/>
    <lineage>
        <taxon>Eukaryota</taxon>
        <taxon>Viridiplantae</taxon>
        <taxon>Streptophyta</taxon>
        <taxon>Embryophyta</taxon>
        <taxon>Tracheophyta</taxon>
        <taxon>Spermatophyta</taxon>
        <taxon>Magnoliopsida</taxon>
        <taxon>eudicotyledons</taxon>
        <taxon>Gunneridae</taxon>
        <taxon>Pentapetalae</taxon>
        <taxon>rosids</taxon>
        <taxon>fabids</taxon>
        <taxon>Malpighiales</taxon>
        <taxon>Salicaceae</taxon>
        <taxon>Flacourtieae</taxon>
        <taxon>Dovyalis</taxon>
    </lineage>
</organism>
<reference evidence="4 5" key="1">
    <citation type="submission" date="2024-01" db="EMBL/GenBank/DDBJ databases">
        <authorList>
            <person name="Waweru B."/>
        </authorList>
    </citation>
    <scope>NUCLEOTIDE SEQUENCE [LARGE SCALE GENOMIC DNA]</scope>
</reference>
<evidence type="ECO:0000259" key="3">
    <source>
        <dbReference type="Pfam" id="PF04927"/>
    </source>
</evidence>
<dbReference type="InterPro" id="IPR007011">
    <property type="entry name" value="LEA_SMP_dom"/>
</dbReference>
<comment type="caution">
    <text evidence="4">The sequence shown here is derived from an EMBL/GenBank/DDBJ whole genome shotgun (WGS) entry which is preliminary data.</text>
</comment>
<keyword evidence="5" id="KW-1185">Reference proteome</keyword>
<name>A0AAV1R204_9ROSI</name>
<dbReference type="EMBL" id="CAWUPB010000851">
    <property type="protein sequence ID" value="CAK7327060.1"/>
    <property type="molecule type" value="Genomic_DNA"/>
</dbReference>
<dbReference type="Pfam" id="PF04927">
    <property type="entry name" value="SMP"/>
    <property type="match status" value="2"/>
</dbReference>
<dbReference type="InterPro" id="IPR042971">
    <property type="entry name" value="LEA_SMP"/>
</dbReference>
<sequence length="152" mass="15115">MSDVGQFVEPTSAPGATVVGILQSAITIGEALEATAQATGNKPVDQSDAAAIRAAEVRATGSAVIIPGGLAASAQSAANYNAAMLRDEDKVKLSAVLTGATAKLSSDKVVTRADAEGVSSAERRNNPNFTAHPGGVAASLTAAARLNENVNG</sequence>
<evidence type="ECO:0000313" key="4">
    <source>
        <dbReference type="EMBL" id="CAK7327060.1"/>
    </source>
</evidence>
<evidence type="ECO:0000313" key="5">
    <source>
        <dbReference type="Proteomes" id="UP001314170"/>
    </source>
</evidence>
<feature type="domain" description="SMP" evidence="3">
    <location>
        <begin position="26"/>
        <end position="83"/>
    </location>
</feature>
<gene>
    <name evidence="4" type="ORF">DCAF_LOCUS4767</name>
</gene>
<evidence type="ECO:0000256" key="2">
    <source>
        <dbReference type="ARBA" id="ARBA00022737"/>
    </source>
</evidence>
<dbReference type="PANTHER" id="PTHR31174:SF7">
    <property type="entry name" value="LATE EMBRYOGENESIS ABUNDANT PROTEIN 31-RELATED"/>
    <property type="match status" value="1"/>
</dbReference>